<dbReference type="EMBL" id="BAABJJ010000013">
    <property type="protein sequence ID" value="GAA4941248.1"/>
    <property type="molecule type" value="Genomic_DNA"/>
</dbReference>
<evidence type="ECO:0000313" key="1">
    <source>
        <dbReference type="EMBL" id="GAA4941248.1"/>
    </source>
</evidence>
<accession>A0ABP9GF70</accession>
<evidence type="ECO:0000313" key="2">
    <source>
        <dbReference type="Proteomes" id="UP001501302"/>
    </source>
</evidence>
<sequence>MKANLERHDEEVFRIRLNILFMKYYIYPLKKRRANKPKKAKKKHVTKPKRHMSFIRIYKLLKTFKIKQFYINMDTGNYILNAKLYPLFVLLNYNIGKFHINFQGKNQLVIIIKNRPINIIKSFINL</sequence>
<name>A0ABP9GF70_9FLAO</name>
<comment type="caution">
    <text evidence="1">The sequence shown here is derived from an EMBL/GenBank/DDBJ whole genome shotgun (WGS) entry which is preliminary data.</text>
</comment>
<gene>
    <name evidence="1" type="ORF">GCM10023314_12830</name>
</gene>
<dbReference type="Proteomes" id="UP001501302">
    <property type="component" value="Unassembled WGS sequence"/>
</dbReference>
<organism evidence="1 2">
    <name type="scientific">Algibacter agarivorans</name>
    <dbReference type="NCBI Taxonomy" id="1109741"/>
    <lineage>
        <taxon>Bacteria</taxon>
        <taxon>Pseudomonadati</taxon>
        <taxon>Bacteroidota</taxon>
        <taxon>Flavobacteriia</taxon>
        <taxon>Flavobacteriales</taxon>
        <taxon>Flavobacteriaceae</taxon>
        <taxon>Algibacter</taxon>
    </lineage>
</organism>
<reference evidence="2" key="1">
    <citation type="journal article" date="2019" name="Int. J. Syst. Evol. Microbiol.">
        <title>The Global Catalogue of Microorganisms (GCM) 10K type strain sequencing project: providing services to taxonomists for standard genome sequencing and annotation.</title>
        <authorList>
            <consortium name="The Broad Institute Genomics Platform"/>
            <consortium name="The Broad Institute Genome Sequencing Center for Infectious Disease"/>
            <person name="Wu L."/>
            <person name="Ma J."/>
        </authorList>
    </citation>
    <scope>NUCLEOTIDE SEQUENCE [LARGE SCALE GENOMIC DNA]</scope>
    <source>
        <strain evidence="2">JCM 18285</strain>
    </source>
</reference>
<keyword evidence="2" id="KW-1185">Reference proteome</keyword>
<dbReference type="RefSeq" id="WP_345190905.1">
    <property type="nucleotide sequence ID" value="NZ_BAABJJ010000013.1"/>
</dbReference>
<protein>
    <submittedName>
        <fullName evidence="1">Uncharacterized protein</fullName>
    </submittedName>
</protein>
<proteinExistence type="predicted"/>